<feature type="domain" description="L-arabinose isomerase C-terminal" evidence="8">
    <location>
        <begin position="327"/>
        <end position="469"/>
    </location>
</feature>
<dbReference type="GO" id="GO:0008733">
    <property type="term" value="F:L-arabinose isomerase activity"/>
    <property type="evidence" value="ECO:0007669"/>
    <property type="project" value="UniProtKB-UniRule"/>
</dbReference>
<keyword evidence="5 6" id="KW-0119">Carbohydrate metabolism</keyword>
<dbReference type="Proteomes" id="UP000548787">
    <property type="component" value="Unassembled WGS sequence"/>
</dbReference>
<dbReference type="InterPro" id="IPR055389">
    <property type="entry name" value="AraA_N"/>
</dbReference>
<dbReference type="Gene3D" id="3.40.50.10940">
    <property type="match status" value="1"/>
</dbReference>
<dbReference type="PIRSF" id="PIRSF001478">
    <property type="entry name" value="L-ara_isomerase"/>
    <property type="match status" value="1"/>
</dbReference>
<sequence>MLKVAEKEFWFVVGSQHLYGEEALRSVKKDAEEMVDALNKNGNLPYPIVLKELAVTADTITKIMKEVNYRDEVAGVITWMHTFSPAKMWIRGTKLLQKPLLHLATQFNESIPWKTIDMDFMNLNQSAHGDREYGFINARLGKQNKIVVGYWQTERVMTEIADWMDVAVAYEESFAIKIARFGDNMRNVGVTEGDKVEAQIQFGWVVDYFGIGDLVQVIDAVTDDEVDALFDEYKQLYDFEYGDYDQKTWEAHVKVQARQEIGIRRFLEQGEYNGFTSNFEDLYGMKQLPGLAVQRLMAEGYGFAGEGDWKTAAIDRLMKVMAHNKNTGFMEDYTYELAAGKEAILQSHMMEVDPTLAANKPKIVVSPLSMGDREDPARLVFDGKSGDGVVVSMADFGTHYKLLINEVSAFEPTEPAPNLPVARVLWEVKPGFHEGVHAWIEAGGGHHTVVSLELTTDQILTWAKLVGLETTVIK</sequence>
<evidence type="ECO:0000259" key="8">
    <source>
        <dbReference type="Pfam" id="PF11762"/>
    </source>
</evidence>
<dbReference type="PANTHER" id="PTHR38464">
    <property type="entry name" value="L-ARABINOSE ISOMERASE"/>
    <property type="match status" value="1"/>
</dbReference>
<dbReference type="Pfam" id="PF11762">
    <property type="entry name" value="Arabinose_Iso_C"/>
    <property type="match status" value="1"/>
</dbReference>
<evidence type="ECO:0000259" key="9">
    <source>
        <dbReference type="Pfam" id="PF24856"/>
    </source>
</evidence>
<comment type="caution">
    <text evidence="10">The sequence shown here is derived from an EMBL/GenBank/DDBJ whole genome shotgun (WGS) entry which is preliminary data.</text>
</comment>
<keyword evidence="1 6" id="KW-0479">Metal-binding</keyword>
<organism evidence="10 11">
    <name type="scientific">Listeria rustica</name>
    <dbReference type="NCBI Taxonomy" id="2713503"/>
    <lineage>
        <taxon>Bacteria</taxon>
        <taxon>Bacillati</taxon>
        <taxon>Bacillota</taxon>
        <taxon>Bacilli</taxon>
        <taxon>Bacillales</taxon>
        <taxon>Listeriaceae</taxon>
        <taxon>Listeria</taxon>
    </lineage>
</organism>
<feature type="binding site" evidence="6">
    <location>
        <position position="306"/>
    </location>
    <ligand>
        <name>Mn(2+)</name>
        <dbReference type="ChEBI" id="CHEBI:29035"/>
    </ligand>
</feature>
<comment type="pathway">
    <text evidence="6">Carbohydrate degradation; L-arabinose degradation via L-ribulose; D-xylulose 5-phosphate from L-arabinose (bacterial route): step 1/3.</text>
</comment>
<dbReference type="EMBL" id="JABJVM010000015">
    <property type="protein sequence ID" value="MBA3927206.1"/>
    <property type="molecule type" value="Genomic_DNA"/>
</dbReference>
<name>A0A7W1T821_9LIST</name>
<protein>
    <recommendedName>
        <fullName evidence="6">L-arabinose isomerase</fullName>
        <ecNumber evidence="6">5.3.1.4</ecNumber>
    </recommendedName>
</protein>
<dbReference type="InterPro" id="IPR055390">
    <property type="entry name" value="AraA_central"/>
</dbReference>
<proteinExistence type="inferred from homology"/>
<dbReference type="PANTHER" id="PTHR38464:SF1">
    <property type="entry name" value="L-ARABINOSE ISOMERASE"/>
    <property type="match status" value="1"/>
</dbReference>
<feature type="binding site" evidence="6">
    <location>
        <position position="331"/>
    </location>
    <ligand>
        <name>Mn(2+)</name>
        <dbReference type="ChEBI" id="CHEBI:29035"/>
    </ligand>
</feature>
<comment type="catalytic activity">
    <reaction evidence="6">
        <text>beta-L-arabinopyranose = L-ribulose</text>
        <dbReference type="Rhea" id="RHEA:14821"/>
        <dbReference type="ChEBI" id="CHEBI:16880"/>
        <dbReference type="ChEBI" id="CHEBI:40886"/>
        <dbReference type="EC" id="5.3.1.4"/>
    </reaction>
</comment>
<feature type="binding site" evidence="6">
    <location>
        <position position="447"/>
    </location>
    <ligand>
        <name>Mn(2+)</name>
        <dbReference type="ChEBI" id="CHEBI:29035"/>
    </ligand>
</feature>
<feature type="binding site" evidence="6">
    <location>
        <position position="348"/>
    </location>
    <ligand>
        <name>Mn(2+)</name>
        <dbReference type="ChEBI" id="CHEBI:29035"/>
    </ligand>
</feature>
<reference evidence="10 11" key="1">
    <citation type="submission" date="2020-05" db="EMBL/GenBank/DDBJ databases">
        <authorList>
            <person name="Carlin C.R."/>
        </authorList>
    </citation>
    <scope>NUCLEOTIDE SEQUENCE [LARGE SCALE GENOMIC DNA]</scope>
    <source>
        <strain evidence="10 11">FSL W9-0585</strain>
    </source>
</reference>
<dbReference type="GO" id="GO:0019569">
    <property type="term" value="P:L-arabinose catabolic process to D-xylulose 5-phosphate"/>
    <property type="evidence" value="ECO:0007669"/>
    <property type="project" value="UniProtKB-UniRule"/>
</dbReference>
<evidence type="ECO:0000256" key="5">
    <source>
        <dbReference type="ARBA" id="ARBA00023277"/>
    </source>
</evidence>
<dbReference type="InterPro" id="IPR024664">
    <property type="entry name" value="Ara_Isoase_C"/>
</dbReference>
<keyword evidence="2 6" id="KW-0054">Arabinose catabolism</keyword>
<dbReference type="InterPro" id="IPR009015">
    <property type="entry name" value="Fucose_isomerase_N/cen_sf"/>
</dbReference>
<dbReference type="HAMAP" id="MF_00519">
    <property type="entry name" value="Arabinose_Isome"/>
    <property type="match status" value="1"/>
</dbReference>
<dbReference type="EC" id="5.3.1.4" evidence="6"/>
<keyword evidence="3 6" id="KW-0464">Manganese</keyword>
<evidence type="ECO:0000259" key="7">
    <source>
        <dbReference type="Pfam" id="PF02610"/>
    </source>
</evidence>
<feature type="domain" description="L-arabinose isomerase central" evidence="9">
    <location>
        <begin position="177"/>
        <end position="324"/>
    </location>
</feature>
<keyword evidence="11" id="KW-1185">Reference proteome</keyword>
<dbReference type="SUPFAM" id="SSF53743">
    <property type="entry name" value="FucI/AraA N-terminal and middle domains"/>
    <property type="match status" value="1"/>
</dbReference>
<evidence type="ECO:0000256" key="6">
    <source>
        <dbReference type="HAMAP-Rule" id="MF_00519"/>
    </source>
</evidence>
<comment type="cofactor">
    <cofactor evidence="6">
        <name>Mn(2+)</name>
        <dbReference type="ChEBI" id="CHEBI:29035"/>
    </cofactor>
    <text evidence="6">Binds 1 Mn(2+) ion per subunit.</text>
</comment>
<evidence type="ECO:0000256" key="4">
    <source>
        <dbReference type="ARBA" id="ARBA00023235"/>
    </source>
</evidence>
<dbReference type="AlphaFoldDB" id="A0A7W1T821"/>
<dbReference type="InterPro" id="IPR038583">
    <property type="entry name" value="AraA_N_sf"/>
</dbReference>
<dbReference type="NCBIfam" id="NF002795">
    <property type="entry name" value="PRK02929.1"/>
    <property type="match status" value="1"/>
</dbReference>
<dbReference type="InterPro" id="IPR003762">
    <property type="entry name" value="Lara_isomerase"/>
</dbReference>
<dbReference type="GO" id="GO:0030145">
    <property type="term" value="F:manganese ion binding"/>
    <property type="evidence" value="ECO:0007669"/>
    <property type="project" value="UniProtKB-UniRule"/>
</dbReference>
<reference evidence="10 11" key="2">
    <citation type="submission" date="2020-08" db="EMBL/GenBank/DDBJ databases">
        <title>Listeria ohnekaius sp. nov. and Listeria portnoyii sp. nov. isolated from non-agricultural and natural environments.</title>
        <authorList>
            <person name="Weller D."/>
            <person name="Belias A.M."/>
            <person name="Liao J."/>
            <person name="Guo S."/>
            <person name="Orsi R.H."/>
            <person name="Wiedmann M."/>
        </authorList>
    </citation>
    <scope>NUCLEOTIDE SEQUENCE [LARGE SCALE GENOMIC DNA]</scope>
    <source>
        <strain evidence="10 11">FSL W9-0585</strain>
    </source>
</reference>
<evidence type="ECO:0000256" key="2">
    <source>
        <dbReference type="ARBA" id="ARBA00022935"/>
    </source>
</evidence>
<evidence type="ECO:0000256" key="1">
    <source>
        <dbReference type="ARBA" id="ARBA00022723"/>
    </source>
</evidence>
<dbReference type="InterPro" id="IPR004216">
    <property type="entry name" value="Fuc/Ara_isomerase_C"/>
</dbReference>
<feature type="domain" description="L-arabinose isomerase N-terminal" evidence="7">
    <location>
        <begin position="8"/>
        <end position="173"/>
    </location>
</feature>
<evidence type="ECO:0000313" key="11">
    <source>
        <dbReference type="Proteomes" id="UP000548787"/>
    </source>
</evidence>
<dbReference type="Pfam" id="PF02610">
    <property type="entry name" value="AraA_N"/>
    <property type="match status" value="1"/>
</dbReference>
<evidence type="ECO:0000256" key="3">
    <source>
        <dbReference type="ARBA" id="ARBA00023211"/>
    </source>
</evidence>
<dbReference type="UniPathway" id="UPA00145">
    <property type="reaction ID" value="UER00565"/>
</dbReference>
<comment type="function">
    <text evidence="6">Catalyzes the conversion of L-arabinose to L-ribulose.</text>
</comment>
<dbReference type="Pfam" id="PF24856">
    <property type="entry name" value="AraA_central"/>
    <property type="match status" value="1"/>
</dbReference>
<accession>A0A7W1T821</accession>
<gene>
    <name evidence="6 10" type="primary">araA</name>
    <name evidence="10" type="ORF">HPK16_12715</name>
</gene>
<dbReference type="GO" id="GO:0005829">
    <property type="term" value="C:cytosol"/>
    <property type="evidence" value="ECO:0007669"/>
    <property type="project" value="TreeGrafter"/>
</dbReference>
<dbReference type="SUPFAM" id="SSF50443">
    <property type="entry name" value="FucI/AraA C-terminal domain-like"/>
    <property type="match status" value="1"/>
</dbReference>
<keyword evidence="4 6" id="KW-0413">Isomerase</keyword>
<evidence type="ECO:0000313" key="10">
    <source>
        <dbReference type="EMBL" id="MBA3927206.1"/>
    </source>
</evidence>
<comment type="similarity">
    <text evidence="6">Belongs to the arabinose isomerase family.</text>
</comment>
<dbReference type="RefSeq" id="WP_181677318.1">
    <property type="nucleotide sequence ID" value="NZ_JABJVM010000015.1"/>
</dbReference>